<name>A0A5B7A1J5_DAVIN</name>
<dbReference type="PROSITE" id="PS51039">
    <property type="entry name" value="ZF_AN1"/>
    <property type="match status" value="1"/>
</dbReference>
<evidence type="ECO:0008006" key="9">
    <source>
        <dbReference type="Google" id="ProtNLM"/>
    </source>
</evidence>
<evidence type="ECO:0000256" key="3">
    <source>
        <dbReference type="ARBA" id="ARBA00022771"/>
    </source>
</evidence>
<gene>
    <name evidence="8" type="ORF">Din_019436</name>
</gene>
<dbReference type="GO" id="GO:0008270">
    <property type="term" value="F:zinc ion binding"/>
    <property type="evidence" value="ECO:0007669"/>
    <property type="project" value="UniProtKB-KW"/>
</dbReference>
<organism evidence="8">
    <name type="scientific">Davidia involucrata</name>
    <name type="common">Dove tree</name>
    <dbReference type="NCBI Taxonomy" id="16924"/>
    <lineage>
        <taxon>Eukaryota</taxon>
        <taxon>Viridiplantae</taxon>
        <taxon>Streptophyta</taxon>
        <taxon>Embryophyta</taxon>
        <taxon>Tracheophyta</taxon>
        <taxon>Spermatophyta</taxon>
        <taxon>Magnoliopsida</taxon>
        <taxon>eudicotyledons</taxon>
        <taxon>Gunneridae</taxon>
        <taxon>Pentapetalae</taxon>
        <taxon>asterids</taxon>
        <taxon>Cornales</taxon>
        <taxon>Nyssaceae</taxon>
        <taxon>Davidia</taxon>
    </lineage>
</organism>
<reference evidence="8" key="1">
    <citation type="submission" date="2019-08" db="EMBL/GenBank/DDBJ databases">
        <title>Reference gene set and small RNA set construction with multiple tissues from Davidia involucrata Baill.</title>
        <authorList>
            <person name="Yang H."/>
            <person name="Zhou C."/>
            <person name="Li G."/>
            <person name="Wang J."/>
            <person name="Gao P."/>
            <person name="Wang M."/>
            <person name="Wang R."/>
            <person name="Zhao Y."/>
        </authorList>
    </citation>
    <scope>NUCLEOTIDE SEQUENCE</scope>
    <source>
        <tissue evidence="8">Mixed with DoveR01_LX</tissue>
    </source>
</reference>
<dbReference type="InterPro" id="IPR035896">
    <property type="entry name" value="AN1-like_Znf"/>
</dbReference>
<dbReference type="SMART" id="SM00259">
    <property type="entry name" value="ZnF_A20"/>
    <property type="match status" value="1"/>
</dbReference>
<dbReference type="InterPro" id="IPR002653">
    <property type="entry name" value="Znf_A20"/>
</dbReference>
<keyword evidence="4" id="KW-0862">Zinc</keyword>
<sequence length="168" mass="18421">MAEEQKWQERELYRLCANNCGFFGSPTTLNLCSKCYKDYCLKEQQASKAKLAVEKSFTQAASASSSLFNSLNSISSDSVISLEVSSEERNPVTATAETVAPAVAQPNRCATCRRRVGLTGFKCRCGTTFCGTHRYPEQHGCTFDFKALGKEAIAKANPVVIAEKLEKI</sequence>
<keyword evidence="2" id="KW-0479">Metal-binding</keyword>
<protein>
    <recommendedName>
        <fullName evidence="9">Zinc finger A20 and AN1 domain-containing stress-associated protein 4</fullName>
    </recommendedName>
</protein>
<dbReference type="SUPFAM" id="SSF57716">
    <property type="entry name" value="Glucocorticoid receptor-like (DNA-binding domain)"/>
    <property type="match status" value="1"/>
</dbReference>
<dbReference type="AlphaFoldDB" id="A0A5B7A1J5"/>
<feature type="domain" description="A20-type" evidence="6">
    <location>
        <begin position="10"/>
        <end position="44"/>
    </location>
</feature>
<dbReference type="SUPFAM" id="SSF118310">
    <property type="entry name" value="AN1-like Zinc finger"/>
    <property type="match status" value="1"/>
</dbReference>
<dbReference type="Pfam" id="PF01754">
    <property type="entry name" value="zf-A20"/>
    <property type="match status" value="1"/>
</dbReference>
<evidence type="ECO:0000256" key="5">
    <source>
        <dbReference type="PROSITE-ProRule" id="PRU00449"/>
    </source>
</evidence>
<comment type="function">
    <text evidence="1">May be involved in environmental stress response.</text>
</comment>
<dbReference type="FunFam" id="4.10.1110.10:FF:000001">
    <property type="entry name" value="Zinc finger AN1-type containing 6"/>
    <property type="match status" value="1"/>
</dbReference>
<keyword evidence="3 5" id="KW-0863">Zinc-finger</keyword>
<accession>A0A5B7A1J5</accession>
<dbReference type="Pfam" id="PF01428">
    <property type="entry name" value="zf-AN1"/>
    <property type="match status" value="1"/>
</dbReference>
<dbReference type="SMART" id="SM00154">
    <property type="entry name" value="ZnF_AN1"/>
    <property type="match status" value="1"/>
</dbReference>
<dbReference type="InterPro" id="IPR000058">
    <property type="entry name" value="Znf_AN1"/>
</dbReference>
<dbReference type="GO" id="GO:0003677">
    <property type="term" value="F:DNA binding"/>
    <property type="evidence" value="ECO:0007669"/>
    <property type="project" value="InterPro"/>
</dbReference>
<evidence type="ECO:0000256" key="2">
    <source>
        <dbReference type="ARBA" id="ARBA00022723"/>
    </source>
</evidence>
<evidence type="ECO:0000256" key="4">
    <source>
        <dbReference type="ARBA" id="ARBA00022833"/>
    </source>
</evidence>
<dbReference type="Gene3D" id="1.20.5.4770">
    <property type="match status" value="1"/>
</dbReference>
<dbReference type="InterPro" id="IPR050652">
    <property type="entry name" value="AN1_A20_ZnFinger"/>
</dbReference>
<dbReference type="EMBL" id="GHES01019436">
    <property type="protein sequence ID" value="MPA49995.1"/>
    <property type="molecule type" value="Transcribed_RNA"/>
</dbReference>
<dbReference type="PROSITE" id="PS51036">
    <property type="entry name" value="ZF_A20"/>
    <property type="match status" value="1"/>
</dbReference>
<dbReference type="Gene3D" id="4.10.1110.10">
    <property type="entry name" value="AN1-like Zinc finger"/>
    <property type="match status" value="1"/>
</dbReference>
<evidence type="ECO:0000259" key="6">
    <source>
        <dbReference type="PROSITE" id="PS51036"/>
    </source>
</evidence>
<dbReference type="PANTHER" id="PTHR10634:SF67">
    <property type="entry name" value="AN1-TYPE ZINC FINGER PROTEIN 3"/>
    <property type="match status" value="1"/>
</dbReference>
<evidence type="ECO:0000259" key="7">
    <source>
        <dbReference type="PROSITE" id="PS51039"/>
    </source>
</evidence>
<dbReference type="PANTHER" id="PTHR10634">
    <property type="entry name" value="AN1-TYPE ZINC FINGER PROTEIN"/>
    <property type="match status" value="1"/>
</dbReference>
<proteinExistence type="predicted"/>
<evidence type="ECO:0000256" key="1">
    <source>
        <dbReference type="ARBA" id="ARBA00003732"/>
    </source>
</evidence>
<evidence type="ECO:0000313" key="8">
    <source>
        <dbReference type="EMBL" id="MPA49995.1"/>
    </source>
</evidence>
<feature type="domain" description="AN1-type" evidence="7">
    <location>
        <begin position="103"/>
        <end position="149"/>
    </location>
</feature>